<accession>A0ABS0T056</accession>
<evidence type="ECO:0000256" key="1">
    <source>
        <dbReference type="ARBA" id="ARBA00008580"/>
    </source>
</evidence>
<organism evidence="4 5">
    <name type="scientific">Caulobacter hibisci</name>
    <dbReference type="NCBI Taxonomy" id="2035993"/>
    <lineage>
        <taxon>Bacteria</taxon>
        <taxon>Pseudomonadati</taxon>
        <taxon>Pseudomonadota</taxon>
        <taxon>Alphaproteobacteria</taxon>
        <taxon>Caulobacterales</taxon>
        <taxon>Caulobacteraceae</taxon>
        <taxon>Caulobacter</taxon>
    </lineage>
</organism>
<keyword evidence="5" id="KW-1185">Reference proteome</keyword>
<dbReference type="PANTHER" id="PTHR36582">
    <property type="entry name" value="ANTITOXIN PARD"/>
    <property type="match status" value="1"/>
</dbReference>
<dbReference type="InterPro" id="IPR022789">
    <property type="entry name" value="ParD"/>
</dbReference>
<feature type="coiled-coil region" evidence="3">
    <location>
        <begin position="34"/>
        <end position="61"/>
    </location>
</feature>
<name>A0ABS0T056_9CAUL</name>
<keyword evidence="2" id="KW-1277">Toxin-antitoxin system</keyword>
<dbReference type="Proteomes" id="UP000639859">
    <property type="component" value="Unassembled WGS sequence"/>
</dbReference>
<dbReference type="SUPFAM" id="SSF47598">
    <property type="entry name" value="Ribbon-helix-helix"/>
    <property type="match status" value="1"/>
</dbReference>
<dbReference type="NCBIfam" id="TIGR02606">
    <property type="entry name" value="antidote_CC2985"/>
    <property type="match status" value="1"/>
</dbReference>
<evidence type="ECO:0000313" key="5">
    <source>
        <dbReference type="Proteomes" id="UP000639859"/>
    </source>
</evidence>
<dbReference type="Pfam" id="PF03693">
    <property type="entry name" value="ParD_antitoxin"/>
    <property type="match status" value="1"/>
</dbReference>
<proteinExistence type="inferred from homology"/>
<gene>
    <name evidence="4" type="ORF">I4Q42_15550</name>
</gene>
<dbReference type="InterPro" id="IPR010985">
    <property type="entry name" value="Ribbon_hlx_hlx"/>
</dbReference>
<comment type="caution">
    <text evidence="4">The sequence shown here is derived from an EMBL/GenBank/DDBJ whole genome shotgun (WGS) entry which is preliminary data.</text>
</comment>
<dbReference type="CDD" id="cd22231">
    <property type="entry name" value="RHH_NikR_HicB-like"/>
    <property type="match status" value="1"/>
</dbReference>
<protein>
    <submittedName>
        <fullName evidence="4">Type II toxin-antitoxin system ParD family antitoxin</fullName>
    </submittedName>
</protein>
<dbReference type="Gene3D" id="6.10.10.120">
    <property type="entry name" value="Antitoxin ParD1-like"/>
    <property type="match status" value="1"/>
</dbReference>
<dbReference type="RefSeq" id="WP_198577013.1">
    <property type="nucleotide sequence ID" value="NZ_JADWOX010000010.1"/>
</dbReference>
<keyword evidence="3" id="KW-0175">Coiled coil</keyword>
<comment type="similarity">
    <text evidence="1">Belongs to the ParD antitoxin family.</text>
</comment>
<evidence type="ECO:0000256" key="3">
    <source>
        <dbReference type="SAM" id="Coils"/>
    </source>
</evidence>
<evidence type="ECO:0000256" key="2">
    <source>
        <dbReference type="ARBA" id="ARBA00022649"/>
    </source>
</evidence>
<sequence length="85" mass="9335">MMSKNTSVSLGPHFQTFIESQVAEGRYGSASDVIRAGLRMLEEHEAKLDALRAALAEGEASGFMEEPFDFDAFIGELEAEAEHEK</sequence>
<reference evidence="4 5" key="1">
    <citation type="submission" date="2020-11" db="EMBL/GenBank/DDBJ databases">
        <title>genome sequence of strain KACC 18849.</title>
        <authorList>
            <person name="Gao J."/>
            <person name="Zhang X."/>
        </authorList>
    </citation>
    <scope>NUCLEOTIDE SEQUENCE [LARGE SCALE GENOMIC DNA]</scope>
    <source>
        <strain evidence="4 5">KACC 18849</strain>
    </source>
</reference>
<evidence type="ECO:0000313" key="4">
    <source>
        <dbReference type="EMBL" id="MBI1685086.1"/>
    </source>
</evidence>
<dbReference type="PANTHER" id="PTHR36582:SF2">
    <property type="entry name" value="ANTITOXIN PARD"/>
    <property type="match status" value="1"/>
</dbReference>
<dbReference type="InterPro" id="IPR038296">
    <property type="entry name" value="ParD_sf"/>
</dbReference>
<dbReference type="EMBL" id="JADWOX010000010">
    <property type="protein sequence ID" value="MBI1685086.1"/>
    <property type="molecule type" value="Genomic_DNA"/>
</dbReference>